<dbReference type="AlphaFoldDB" id="A0AAE0WTK9"/>
<evidence type="ECO:0000313" key="4">
    <source>
        <dbReference type="Proteomes" id="UP001274830"/>
    </source>
</evidence>
<dbReference type="SUPFAM" id="SSF54909">
    <property type="entry name" value="Dimeric alpha+beta barrel"/>
    <property type="match status" value="1"/>
</dbReference>
<dbReference type="InterPro" id="IPR009799">
    <property type="entry name" value="EthD_dom"/>
</dbReference>
<comment type="caution">
    <text evidence="3">The sequence shown here is derived from an EMBL/GenBank/DDBJ whole genome shotgun (WGS) entry which is preliminary data.</text>
</comment>
<accession>A0AAE0WTK9</accession>
<feature type="domain" description="EthD" evidence="2">
    <location>
        <begin position="19"/>
        <end position="110"/>
    </location>
</feature>
<proteinExistence type="inferred from homology"/>
<evidence type="ECO:0000313" key="3">
    <source>
        <dbReference type="EMBL" id="KAK3677672.1"/>
    </source>
</evidence>
<dbReference type="Pfam" id="PF07110">
    <property type="entry name" value="EthD"/>
    <property type="match status" value="1"/>
</dbReference>
<sequence length="131" mass="15103">MTIPEQKRYLKISFFLKKQPHLSDEQFHQHWKGPHADIALRNKTFVAKTRKYNQVHITPTLKQQAATFGAPVTDYDGIAEVWVDSMEDWMEVASDPEFAKDVGADEALFILAPIQVQLSYDYLVIPEKARL</sequence>
<dbReference type="Gene3D" id="3.30.70.100">
    <property type="match status" value="1"/>
</dbReference>
<dbReference type="Proteomes" id="UP001274830">
    <property type="component" value="Unassembled WGS sequence"/>
</dbReference>
<dbReference type="GO" id="GO:0016491">
    <property type="term" value="F:oxidoreductase activity"/>
    <property type="evidence" value="ECO:0007669"/>
    <property type="project" value="InterPro"/>
</dbReference>
<protein>
    <recommendedName>
        <fullName evidence="2">EthD domain-containing protein</fullName>
    </recommendedName>
</protein>
<evidence type="ECO:0000259" key="2">
    <source>
        <dbReference type="Pfam" id="PF07110"/>
    </source>
</evidence>
<comment type="similarity">
    <text evidence="1">Belongs to the tpcK family.</text>
</comment>
<dbReference type="EMBL" id="JAUTXT010000006">
    <property type="protein sequence ID" value="KAK3677672.1"/>
    <property type="molecule type" value="Genomic_DNA"/>
</dbReference>
<dbReference type="InterPro" id="IPR011008">
    <property type="entry name" value="Dimeric_a/b-barrel"/>
</dbReference>
<keyword evidence="4" id="KW-1185">Reference proteome</keyword>
<evidence type="ECO:0000256" key="1">
    <source>
        <dbReference type="ARBA" id="ARBA00005986"/>
    </source>
</evidence>
<organism evidence="3 4">
    <name type="scientific">Recurvomyces mirabilis</name>
    <dbReference type="NCBI Taxonomy" id="574656"/>
    <lineage>
        <taxon>Eukaryota</taxon>
        <taxon>Fungi</taxon>
        <taxon>Dikarya</taxon>
        <taxon>Ascomycota</taxon>
        <taxon>Pezizomycotina</taxon>
        <taxon>Dothideomycetes</taxon>
        <taxon>Dothideomycetidae</taxon>
        <taxon>Mycosphaerellales</taxon>
        <taxon>Teratosphaeriaceae</taxon>
        <taxon>Recurvomyces</taxon>
    </lineage>
</organism>
<reference evidence="3" key="1">
    <citation type="submission" date="2023-07" db="EMBL/GenBank/DDBJ databases">
        <title>Black Yeasts Isolated from many extreme environments.</title>
        <authorList>
            <person name="Coleine C."/>
            <person name="Stajich J.E."/>
            <person name="Selbmann L."/>
        </authorList>
    </citation>
    <scope>NUCLEOTIDE SEQUENCE</scope>
    <source>
        <strain evidence="3">CCFEE 5485</strain>
    </source>
</reference>
<name>A0AAE0WTK9_9PEZI</name>
<gene>
    <name evidence="3" type="ORF">LTR78_002522</name>
</gene>